<name>A0A2P7N0G2_9CYAN</name>
<gene>
    <name evidence="1" type="ORF">C7K55_03115</name>
</gene>
<proteinExistence type="predicted"/>
<dbReference type="Proteomes" id="UP000243002">
    <property type="component" value="Unassembled WGS sequence"/>
</dbReference>
<dbReference type="RefSeq" id="WP_106501931.1">
    <property type="nucleotide sequence ID" value="NZ_PXXO01000002.1"/>
</dbReference>
<sequence>MAARTPSPQARLLMSMDPVVLGLAIAGAGLLGSFHGQAQAQALPKPPCPLVVPASQKLLQPRRIQANQVQAKNAMGCLSPADAMYGADGCPLRMCGADAGVIQLPKN</sequence>
<reference evidence="1 2" key="1">
    <citation type="journal article" date="2018" name="Environ. Microbiol.">
        <title>Ecological and genomic features of two widespread freshwater picocyanobacteria.</title>
        <authorList>
            <person name="Cabello-Yeves P.J."/>
            <person name="Picazo A."/>
            <person name="Camacho A."/>
            <person name="Callieri C."/>
            <person name="Rosselli R."/>
            <person name="Roda-Garcia J.J."/>
            <person name="Coutinho F.H."/>
            <person name="Rodriguez-Valera F."/>
        </authorList>
    </citation>
    <scope>NUCLEOTIDE SEQUENCE [LARGE SCALE GENOMIC DNA]</scope>
    <source>
        <strain evidence="1 2">Tous</strain>
    </source>
</reference>
<dbReference type="OrthoDB" id="561602at2"/>
<keyword evidence="2" id="KW-1185">Reference proteome</keyword>
<comment type="caution">
    <text evidence="1">The sequence shown here is derived from an EMBL/GenBank/DDBJ whole genome shotgun (WGS) entry which is preliminary data.</text>
</comment>
<dbReference type="EMBL" id="PXXO01000002">
    <property type="protein sequence ID" value="PSJ06957.1"/>
    <property type="molecule type" value="Genomic_DNA"/>
</dbReference>
<organism evidence="1 2">
    <name type="scientific">Cyanobium usitatum str. Tous</name>
    <dbReference type="NCBI Taxonomy" id="2116684"/>
    <lineage>
        <taxon>Bacteria</taxon>
        <taxon>Bacillati</taxon>
        <taxon>Cyanobacteriota</taxon>
        <taxon>Cyanophyceae</taxon>
        <taxon>Synechococcales</taxon>
        <taxon>Prochlorococcaceae</taxon>
        <taxon>Cyanobium</taxon>
    </lineage>
</organism>
<protein>
    <submittedName>
        <fullName evidence="1">Uncharacterized protein</fullName>
    </submittedName>
</protein>
<evidence type="ECO:0000313" key="1">
    <source>
        <dbReference type="EMBL" id="PSJ06957.1"/>
    </source>
</evidence>
<accession>A0A2P7N0G2</accession>
<evidence type="ECO:0000313" key="2">
    <source>
        <dbReference type="Proteomes" id="UP000243002"/>
    </source>
</evidence>
<dbReference type="AlphaFoldDB" id="A0A2P7N0G2"/>